<dbReference type="PANTHER" id="PTHR30337">
    <property type="entry name" value="COMPONENT OF ATP-DEPENDENT DSDNA EXONUCLEASE"/>
    <property type="match status" value="1"/>
</dbReference>
<keyword evidence="1" id="KW-0378">Hydrolase</keyword>
<dbReference type="InterPro" id="IPR029052">
    <property type="entry name" value="Metallo-depent_PP-like"/>
</dbReference>
<reference evidence="3" key="1">
    <citation type="submission" date="2018-05" db="EMBL/GenBank/DDBJ databases">
        <authorList>
            <person name="Lanie J.A."/>
            <person name="Ng W.-L."/>
            <person name="Kazmierczak K.M."/>
            <person name="Andrzejewski T.M."/>
            <person name="Davidsen T.M."/>
            <person name="Wayne K.J."/>
            <person name="Tettelin H."/>
            <person name="Glass J.I."/>
            <person name="Rusch D."/>
            <person name="Podicherti R."/>
            <person name="Tsui H.-C.T."/>
            <person name="Winkler M.E."/>
        </authorList>
    </citation>
    <scope>NUCLEOTIDE SEQUENCE</scope>
</reference>
<dbReference type="SUPFAM" id="SSF56300">
    <property type="entry name" value="Metallo-dependent phosphatases"/>
    <property type="match status" value="1"/>
</dbReference>
<evidence type="ECO:0000259" key="2">
    <source>
        <dbReference type="Pfam" id="PF00149"/>
    </source>
</evidence>
<dbReference type="InterPro" id="IPR050535">
    <property type="entry name" value="DNA_Repair-Maintenance_Comp"/>
</dbReference>
<dbReference type="EMBL" id="UINC01209669">
    <property type="protein sequence ID" value="SVE32784.1"/>
    <property type="molecule type" value="Genomic_DNA"/>
</dbReference>
<protein>
    <recommendedName>
        <fullName evidence="2">Calcineurin-like phosphoesterase domain-containing protein</fullName>
    </recommendedName>
</protein>
<dbReference type="AlphaFoldDB" id="A0A383CKX4"/>
<dbReference type="InterPro" id="IPR041796">
    <property type="entry name" value="Mre11_N"/>
</dbReference>
<dbReference type="PANTHER" id="PTHR30337:SF7">
    <property type="entry name" value="PHOSPHOESTERASE"/>
    <property type="match status" value="1"/>
</dbReference>
<accession>A0A383CKX4</accession>
<sequence>MPSYRFVHSADLHLDSPFKGLKRVAPRIGEVLRKSTFDAFDAVLDLCINEDVDALLVAGDIFDSADRSLAAQLRFVDGLKRLESKGIRSIVCHGNHDPLDAWHSQVSFPVNSYRFGPNVTSTDLRPGDPESPLVYGYSYPTQEVRGNIVPAFEKEFQSGRVSIGLLHANVGADTGHESYAPCTVDDLGKVGINYWALGHVHTRQEFTFPDGVAIYPGNIQ</sequence>
<feature type="non-terminal residue" evidence="3">
    <location>
        <position position="220"/>
    </location>
</feature>
<evidence type="ECO:0000313" key="3">
    <source>
        <dbReference type="EMBL" id="SVE32784.1"/>
    </source>
</evidence>
<dbReference type="InterPro" id="IPR004843">
    <property type="entry name" value="Calcineurin-like_PHP"/>
</dbReference>
<dbReference type="GO" id="GO:0016787">
    <property type="term" value="F:hydrolase activity"/>
    <property type="evidence" value="ECO:0007669"/>
    <property type="project" value="UniProtKB-KW"/>
</dbReference>
<evidence type="ECO:0000256" key="1">
    <source>
        <dbReference type="ARBA" id="ARBA00022801"/>
    </source>
</evidence>
<feature type="domain" description="Calcineurin-like phosphoesterase" evidence="2">
    <location>
        <begin position="5"/>
        <end position="202"/>
    </location>
</feature>
<organism evidence="3">
    <name type="scientific">marine metagenome</name>
    <dbReference type="NCBI Taxonomy" id="408172"/>
    <lineage>
        <taxon>unclassified sequences</taxon>
        <taxon>metagenomes</taxon>
        <taxon>ecological metagenomes</taxon>
    </lineage>
</organism>
<dbReference type="Pfam" id="PF00149">
    <property type="entry name" value="Metallophos"/>
    <property type="match status" value="1"/>
</dbReference>
<dbReference type="CDD" id="cd00840">
    <property type="entry name" value="MPP_Mre11_N"/>
    <property type="match status" value="1"/>
</dbReference>
<dbReference type="Gene3D" id="3.60.21.10">
    <property type="match status" value="1"/>
</dbReference>
<gene>
    <name evidence="3" type="ORF">METZ01_LOCUS485638</name>
</gene>
<name>A0A383CKX4_9ZZZZ</name>
<proteinExistence type="predicted"/>